<feature type="compositionally biased region" description="Basic and acidic residues" evidence="1">
    <location>
        <begin position="339"/>
        <end position="353"/>
    </location>
</feature>
<feature type="compositionally biased region" description="Acidic residues" evidence="1">
    <location>
        <begin position="1057"/>
        <end position="1067"/>
    </location>
</feature>
<gene>
    <name evidence="3" type="ORF">KUF71_005953</name>
</gene>
<comment type="caution">
    <text evidence="3">The sequence shown here is derived from an EMBL/GenBank/DDBJ whole genome shotgun (WGS) entry which is preliminary data.</text>
</comment>
<feature type="compositionally biased region" description="Basic and acidic residues" evidence="1">
    <location>
        <begin position="890"/>
        <end position="899"/>
    </location>
</feature>
<sequence length="1267" mass="142595">MRQRVKRDGVGLTSYSGSVSLGAGVSAMWASLAAWTLKRMEPAVTGRKMTFPTDEDDDLDVEALRLAALQTLKKTMAPIAQNSKSLSTLHNVTTGPRVMSKPGLNQHPNRGRGRGLPNRRGARGRGGFQNFGNNQNFFPRPSANSNLITIVPTVPNEPDAAKELQKPGLHSKTDSRIKAADDSSIDAEEKVPAKFSRLDDNSDSDESDDDPQINPVSGADSSGEDDEDDDVDKGSGHKCAGSDSESERDPDFVSLQHEEDEEDDNSLEKLMRELEDEISETPKDAKPNVTVREKANADKISRVKKSKKVKPKKNKSLQEASTTDDLNAVSSTDVPDGPVHVRCDRKMNHDLQRKMSASPISRDSSRRCTSPKHISPLNQRTSQQPLSSLRARSPVISRSPLKSRSPLHGISTRRSRSPLRPLTPAKSRSPVRQRSPLRSRSPRRSRSPLPSRSPRRASPRSHYQSSTRSPNYVPRSRSRSPYRSPRRSPHYLSRPHSPGRLLPIRSRSRSPRFRSRSPRLRSRSPVRVRSRTPLASLRRSHTPNRRLSPFRRSRSRSPGGRPYPSRRSRSISPRATLGSRRSPSPRRRSPLYVKKLSPKRRSISPRRRSISPRRRSISPRRRPLSPGWNRLSPPRNRSPIESFNQRPLSPRRRSPYGDSYSVRRSPSPVIRKYTPPVTHRAGSPSRNYRSPSPISRPVARRRSPAPVSAQPRCPSPHHRPPSPVHRRSSHTRVAVSPGRIREKQRQLSPPPSLSRNNQSIPSPKRQRSPVSHVRSQHNKVSPARKVSPKRSHSPPKDAAVLSTVRDASPLESISLSPSPERQPVTKHDDRSRSRKSHPLADSQGDPKRPHSDLRNVLPRRKDVPKDTDASSSTRDEHSKKERKERKRAKREREKLKRESQGSNPVLEARRRKFESSQPVEVSGGKKIRLRNMVSESVEQVEEEEIKDVEFNIEKEKERELKEVNDVDESILDRELMGGVDLLWSDEEEMEEEDDSNVQTVAPASNNIEFKRTFNLSSSGSGKENIPGDSSESKKDDDEEEEPTSTTGSPLSHQVREESDEGECDEAGSDFSADHDQRDERGGSESYPKTNRELKEYILSQAKGSTAPVRLLKMTVKAAPTERKSSNADDLRAELSRRRAERQTKESKVSSSETLSGRLLQSALQGAGVKSRRDKLHRRRTPPSFEEDYDKQESEGRRVLVLRRATEQKEPAINITISKVDSMKETSSMKIGSHLPVHLRLGSGKKRDDSPKKVKLKRNVTVGRKNQV</sequence>
<feature type="compositionally biased region" description="Basic residues" evidence="1">
    <location>
        <begin position="429"/>
        <end position="446"/>
    </location>
</feature>
<reference evidence="3" key="1">
    <citation type="submission" date="2021-07" db="EMBL/GenBank/DDBJ databases">
        <authorList>
            <person name="Catto M.A."/>
            <person name="Jacobson A."/>
            <person name="Kennedy G."/>
            <person name="Labadie P."/>
            <person name="Hunt B.G."/>
            <person name="Srinivasan R."/>
        </authorList>
    </citation>
    <scope>NUCLEOTIDE SEQUENCE</scope>
    <source>
        <strain evidence="3">PL_HMW_Pooled</strain>
        <tissue evidence="3">Head</tissue>
    </source>
</reference>
<feature type="region of interest" description="Disordered" evidence="1">
    <location>
        <begin position="158"/>
        <end position="924"/>
    </location>
</feature>
<keyword evidence="2" id="KW-0472">Membrane</keyword>
<feature type="compositionally biased region" description="Low complexity" evidence="1">
    <location>
        <begin position="490"/>
        <end position="505"/>
    </location>
</feature>
<proteinExistence type="predicted"/>
<feature type="region of interest" description="Disordered" evidence="1">
    <location>
        <begin position="1223"/>
        <end position="1253"/>
    </location>
</feature>
<feature type="transmembrane region" description="Helical" evidence="2">
    <location>
        <begin position="12"/>
        <end position="35"/>
    </location>
</feature>
<feature type="compositionally biased region" description="Basic residues" evidence="1">
    <location>
        <begin position="1169"/>
        <end position="1180"/>
    </location>
</feature>
<feature type="compositionally biased region" description="Basic residues" evidence="1">
    <location>
        <begin position="476"/>
        <end position="489"/>
    </location>
</feature>
<feature type="compositionally biased region" description="Basic residues" evidence="1">
    <location>
        <begin position="596"/>
        <end position="623"/>
    </location>
</feature>
<feature type="compositionally biased region" description="Low complexity" evidence="1">
    <location>
        <begin position="570"/>
        <end position="582"/>
    </location>
</feature>
<feature type="compositionally biased region" description="Basic and acidic residues" evidence="1">
    <location>
        <begin position="1119"/>
        <end position="1147"/>
    </location>
</feature>
<feature type="compositionally biased region" description="Basic and acidic residues" evidence="1">
    <location>
        <begin position="844"/>
        <end position="881"/>
    </location>
</feature>
<feature type="compositionally biased region" description="Basic residues" evidence="1">
    <location>
        <begin position="506"/>
        <end position="530"/>
    </location>
</feature>
<feature type="compositionally biased region" description="Basic and acidic residues" evidence="1">
    <location>
        <begin position="1071"/>
        <end position="1082"/>
    </location>
</feature>
<protein>
    <submittedName>
        <fullName evidence="3">Neurofilament heavy polypeptide</fullName>
    </submittedName>
</protein>
<feature type="compositionally biased region" description="Low complexity" evidence="1">
    <location>
        <begin position="418"/>
        <end position="428"/>
    </location>
</feature>
<accession>A0AAE1H8H5</accession>
<feature type="region of interest" description="Disordered" evidence="1">
    <location>
        <begin position="983"/>
        <end position="1195"/>
    </location>
</feature>
<dbReference type="EMBL" id="JAHWGI010000466">
    <property type="protein sequence ID" value="KAK3915810.1"/>
    <property type="molecule type" value="Genomic_DNA"/>
</dbReference>
<keyword evidence="4" id="KW-1185">Reference proteome</keyword>
<reference evidence="3" key="2">
    <citation type="journal article" date="2023" name="BMC Genomics">
        <title>Pest status, molecular evolution, and epigenetic factors derived from the genome assembly of Frankliniella fusca, a thysanopteran phytovirus vector.</title>
        <authorList>
            <person name="Catto M.A."/>
            <person name="Labadie P.E."/>
            <person name="Jacobson A.L."/>
            <person name="Kennedy G.G."/>
            <person name="Srinivasan R."/>
            <person name="Hunt B.G."/>
        </authorList>
    </citation>
    <scope>NUCLEOTIDE SEQUENCE</scope>
    <source>
        <strain evidence="3">PL_HMW_Pooled</strain>
    </source>
</reference>
<feature type="compositionally biased region" description="Polar residues" evidence="1">
    <location>
        <begin position="996"/>
        <end position="1021"/>
    </location>
</feature>
<feature type="compositionally biased region" description="Polar residues" evidence="1">
    <location>
        <begin position="317"/>
        <end position="333"/>
    </location>
</feature>
<feature type="compositionally biased region" description="Acidic residues" evidence="1">
    <location>
        <begin position="983"/>
        <end position="995"/>
    </location>
</feature>
<evidence type="ECO:0000313" key="4">
    <source>
        <dbReference type="Proteomes" id="UP001219518"/>
    </source>
</evidence>
<feature type="compositionally biased region" description="Low complexity" evidence="1">
    <location>
        <begin position="809"/>
        <end position="819"/>
    </location>
</feature>
<feature type="compositionally biased region" description="Polar residues" evidence="1">
    <location>
        <begin position="376"/>
        <end position="387"/>
    </location>
</feature>
<keyword evidence="2" id="KW-0812">Transmembrane</keyword>
<feature type="region of interest" description="Disordered" evidence="1">
    <location>
        <begin position="93"/>
        <end position="140"/>
    </location>
</feature>
<evidence type="ECO:0000313" key="3">
    <source>
        <dbReference type="EMBL" id="KAK3915810.1"/>
    </source>
</evidence>
<feature type="compositionally biased region" description="Low complexity" evidence="1">
    <location>
        <begin position="130"/>
        <end position="140"/>
    </location>
</feature>
<keyword evidence="2" id="KW-1133">Transmembrane helix</keyword>
<evidence type="ECO:0000256" key="1">
    <source>
        <dbReference type="SAM" id="MobiDB-lite"/>
    </source>
</evidence>
<feature type="compositionally biased region" description="Acidic residues" evidence="1">
    <location>
        <begin position="222"/>
        <end position="231"/>
    </location>
</feature>
<feature type="compositionally biased region" description="Basic residues" evidence="1">
    <location>
        <begin position="538"/>
        <end position="555"/>
    </location>
</feature>
<feature type="compositionally biased region" description="Basic and acidic residues" evidence="1">
    <location>
        <begin position="159"/>
        <end position="200"/>
    </location>
</feature>
<feature type="compositionally biased region" description="Basic residues" evidence="1">
    <location>
        <begin position="715"/>
        <end position="730"/>
    </location>
</feature>
<feature type="compositionally biased region" description="Basic and acidic residues" evidence="1">
    <location>
        <begin position="280"/>
        <end position="301"/>
    </location>
</feature>
<dbReference type="AlphaFoldDB" id="A0AAE1H8H5"/>
<evidence type="ECO:0000256" key="2">
    <source>
        <dbReference type="SAM" id="Phobius"/>
    </source>
</evidence>
<feature type="compositionally biased region" description="Acidic residues" evidence="1">
    <location>
        <begin position="201"/>
        <end position="211"/>
    </location>
</feature>
<feature type="compositionally biased region" description="Basic residues" evidence="1">
    <location>
        <begin position="302"/>
        <end position="315"/>
    </location>
</feature>
<dbReference type="Proteomes" id="UP001219518">
    <property type="component" value="Unassembled WGS sequence"/>
</dbReference>
<name>A0AAE1H8H5_9NEOP</name>
<organism evidence="3 4">
    <name type="scientific">Frankliniella fusca</name>
    <dbReference type="NCBI Taxonomy" id="407009"/>
    <lineage>
        <taxon>Eukaryota</taxon>
        <taxon>Metazoa</taxon>
        <taxon>Ecdysozoa</taxon>
        <taxon>Arthropoda</taxon>
        <taxon>Hexapoda</taxon>
        <taxon>Insecta</taxon>
        <taxon>Pterygota</taxon>
        <taxon>Neoptera</taxon>
        <taxon>Paraneoptera</taxon>
        <taxon>Thysanoptera</taxon>
        <taxon>Terebrantia</taxon>
        <taxon>Thripoidea</taxon>
        <taxon>Thripidae</taxon>
        <taxon>Frankliniella</taxon>
    </lineage>
</organism>